<proteinExistence type="predicted"/>
<keyword evidence="2" id="KW-1185">Reference proteome</keyword>
<gene>
    <name evidence="1" type="ORF">CPELLU_LOCUS4411</name>
</gene>
<evidence type="ECO:0000313" key="2">
    <source>
        <dbReference type="Proteomes" id="UP000789759"/>
    </source>
</evidence>
<accession>A0A9N9FM08</accession>
<dbReference type="Proteomes" id="UP000789759">
    <property type="component" value="Unassembled WGS sequence"/>
</dbReference>
<comment type="caution">
    <text evidence="1">The sequence shown here is derived from an EMBL/GenBank/DDBJ whole genome shotgun (WGS) entry which is preliminary data.</text>
</comment>
<reference evidence="1" key="1">
    <citation type="submission" date="2021-06" db="EMBL/GenBank/DDBJ databases">
        <authorList>
            <person name="Kallberg Y."/>
            <person name="Tangrot J."/>
            <person name="Rosling A."/>
        </authorList>
    </citation>
    <scope>NUCLEOTIDE SEQUENCE</scope>
    <source>
        <strain evidence="1">FL966</strain>
    </source>
</reference>
<dbReference type="EMBL" id="CAJVQA010002326">
    <property type="protein sequence ID" value="CAG8543558.1"/>
    <property type="molecule type" value="Genomic_DNA"/>
</dbReference>
<sequence length="46" mass="5378">MSDAYNDLYYKGFQIANRLNNTLVKLSYGMSRIKKESVRAVNRTTF</sequence>
<protein>
    <submittedName>
        <fullName evidence="1">2529_t:CDS:1</fullName>
    </submittedName>
</protein>
<organism evidence="1 2">
    <name type="scientific">Cetraspora pellucida</name>
    <dbReference type="NCBI Taxonomy" id="1433469"/>
    <lineage>
        <taxon>Eukaryota</taxon>
        <taxon>Fungi</taxon>
        <taxon>Fungi incertae sedis</taxon>
        <taxon>Mucoromycota</taxon>
        <taxon>Glomeromycotina</taxon>
        <taxon>Glomeromycetes</taxon>
        <taxon>Diversisporales</taxon>
        <taxon>Gigasporaceae</taxon>
        <taxon>Cetraspora</taxon>
    </lineage>
</organism>
<evidence type="ECO:0000313" key="1">
    <source>
        <dbReference type="EMBL" id="CAG8543558.1"/>
    </source>
</evidence>
<dbReference type="AlphaFoldDB" id="A0A9N9FM08"/>
<name>A0A9N9FM08_9GLOM</name>